<dbReference type="RefSeq" id="WP_378996425.1">
    <property type="nucleotide sequence ID" value="NZ_JBHSMT010000012.1"/>
</dbReference>
<name>A0ABW0MA06_9BURK</name>
<sequence>MDLVEKFDAKGASGTGYHVEGYQNPIDASTLSDATSPLPGEKIYRLLDGRPLKPISDKKFVIIQTGEEIHRI</sequence>
<dbReference type="Proteomes" id="UP001596045">
    <property type="component" value="Unassembled WGS sequence"/>
</dbReference>
<dbReference type="EMBL" id="JBHSMT010000012">
    <property type="protein sequence ID" value="MFC5473701.1"/>
    <property type="molecule type" value="Genomic_DNA"/>
</dbReference>
<comment type="caution">
    <text evidence="1">The sequence shown here is derived from an EMBL/GenBank/DDBJ whole genome shotgun (WGS) entry which is preliminary data.</text>
</comment>
<organism evidence="1 2">
    <name type="scientific">Paraherbaspirillum soli</name>
    <dbReference type="NCBI Taxonomy" id="631222"/>
    <lineage>
        <taxon>Bacteria</taxon>
        <taxon>Pseudomonadati</taxon>
        <taxon>Pseudomonadota</taxon>
        <taxon>Betaproteobacteria</taxon>
        <taxon>Burkholderiales</taxon>
        <taxon>Oxalobacteraceae</taxon>
        <taxon>Paraherbaspirillum</taxon>
    </lineage>
</organism>
<evidence type="ECO:0000313" key="1">
    <source>
        <dbReference type="EMBL" id="MFC5473701.1"/>
    </source>
</evidence>
<proteinExistence type="predicted"/>
<reference evidence="2" key="1">
    <citation type="journal article" date="2019" name="Int. J. Syst. Evol. Microbiol.">
        <title>The Global Catalogue of Microorganisms (GCM) 10K type strain sequencing project: providing services to taxonomists for standard genome sequencing and annotation.</title>
        <authorList>
            <consortium name="The Broad Institute Genomics Platform"/>
            <consortium name="The Broad Institute Genome Sequencing Center for Infectious Disease"/>
            <person name="Wu L."/>
            <person name="Ma J."/>
        </authorList>
    </citation>
    <scope>NUCLEOTIDE SEQUENCE [LARGE SCALE GENOMIC DNA]</scope>
    <source>
        <strain evidence="2">JCM 17066</strain>
    </source>
</reference>
<gene>
    <name evidence="1" type="ORF">ACFPM8_06980</name>
</gene>
<protein>
    <submittedName>
        <fullName evidence="1">Uncharacterized protein</fullName>
    </submittedName>
</protein>
<keyword evidence="2" id="KW-1185">Reference proteome</keyword>
<evidence type="ECO:0000313" key="2">
    <source>
        <dbReference type="Proteomes" id="UP001596045"/>
    </source>
</evidence>
<accession>A0ABW0MA06</accession>